<name>A0A427B4U9_ENSVE</name>
<protein>
    <submittedName>
        <fullName evidence="1">Uncharacterized protein</fullName>
    </submittedName>
</protein>
<dbReference type="Proteomes" id="UP000287651">
    <property type="component" value="Unassembled WGS sequence"/>
</dbReference>
<evidence type="ECO:0000313" key="2">
    <source>
        <dbReference type="Proteomes" id="UP000287651"/>
    </source>
</evidence>
<comment type="caution">
    <text evidence="1">The sequence shown here is derived from an EMBL/GenBank/DDBJ whole genome shotgun (WGS) entry which is preliminary data.</text>
</comment>
<reference evidence="1 2" key="1">
    <citation type="journal article" date="2014" name="Agronomy (Basel)">
        <title>A Draft Genome Sequence for Ensete ventricosum, the Drought-Tolerant Tree Against Hunger.</title>
        <authorList>
            <person name="Harrison J."/>
            <person name="Moore K.A."/>
            <person name="Paszkiewicz K."/>
            <person name="Jones T."/>
            <person name="Grant M."/>
            <person name="Ambacheew D."/>
            <person name="Muzemil S."/>
            <person name="Studholme D.J."/>
        </authorList>
    </citation>
    <scope>NUCLEOTIDE SEQUENCE [LARGE SCALE GENOMIC DNA]</scope>
</reference>
<organism evidence="1 2">
    <name type="scientific">Ensete ventricosum</name>
    <name type="common">Abyssinian banana</name>
    <name type="synonym">Musa ensete</name>
    <dbReference type="NCBI Taxonomy" id="4639"/>
    <lineage>
        <taxon>Eukaryota</taxon>
        <taxon>Viridiplantae</taxon>
        <taxon>Streptophyta</taxon>
        <taxon>Embryophyta</taxon>
        <taxon>Tracheophyta</taxon>
        <taxon>Spermatophyta</taxon>
        <taxon>Magnoliopsida</taxon>
        <taxon>Liliopsida</taxon>
        <taxon>Zingiberales</taxon>
        <taxon>Musaceae</taxon>
        <taxon>Ensete</taxon>
    </lineage>
</organism>
<accession>A0A427B4U9</accession>
<proteinExistence type="predicted"/>
<dbReference type="EMBL" id="AMZH03000481">
    <property type="protein sequence ID" value="RRT83499.1"/>
    <property type="molecule type" value="Genomic_DNA"/>
</dbReference>
<gene>
    <name evidence="1" type="ORF">B296_00001441</name>
</gene>
<dbReference type="AlphaFoldDB" id="A0A427B4U9"/>
<sequence>MDSMPVLSLEELDLLSVVDSGAEVVNTEDFRQHGLLLGDVVEVVGAPSVGEDSDRLLLKGSFNFHCLQVGIAG</sequence>
<evidence type="ECO:0000313" key="1">
    <source>
        <dbReference type="EMBL" id="RRT83499.1"/>
    </source>
</evidence>